<name>A0A6C0JHE1_9ZZZZ</name>
<feature type="domain" description="Xrn1 N-terminal" evidence="4">
    <location>
        <begin position="1"/>
        <end position="218"/>
    </location>
</feature>
<dbReference type="GO" id="GO:0016075">
    <property type="term" value="P:rRNA catabolic process"/>
    <property type="evidence" value="ECO:0007669"/>
    <property type="project" value="TreeGrafter"/>
</dbReference>
<keyword evidence="2" id="KW-0378">Hydrolase</keyword>
<dbReference type="GO" id="GO:0004534">
    <property type="term" value="F:5'-3' RNA exonuclease activity"/>
    <property type="evidence" value="ECO:0007669"/>
    <property type="project" value="TreeGrafter"/>
</dbReference>
<feature type="domain" description="Xrn1 helical" evidence="5">
    <location>
        <begin position="268"/>
        <end position="360"/>
    </location>
</feature>
<proteinExistence type="predicted"/>
<dbReference type="Pfam" id="PF03159">
    <property type="entry name" value="XRN_N"/>
    <property type="match status" value="1"/>
</dbReference>
<dbReference type="InterPro" id="IPR004859">
    <property type="entry name" value="Xrn1_N"/>
</dbReference>
<dbReference type="GO" id="GO:0000956">
    <property type="term" value="P:nuclear-transcribed mRNA catabolic process"/>
    <property type="evidence" value="ECO:0007669"/>
    <property type="project" value="TreeGrafter"/>
</dbReference>
<dbReference type="GO" id="GO:0003723">
    <property type="term" value="F:RNA binding"/>
    <property type="evidence" value="ECO:0007669"/>
    <property type="project" value="TreeGrafter"/>
</dbReference>
<evidence type="ECO:0000256" key="1">
    <source>
        <dbReference type="ARBA" id="ARBA00022722"/>
    </source>
</evidence>
<dbReference type="InterPro" id="IPR041412">
    <property type="entry name" value="Xrn1_helical"/>
</dbReference>
<dbReference type="PANTHER" id="PTHR12341">
    <property type="entry name" value="5'-&gt;3' EXORIBONUCLEASE"/>
    <property type="match status" value="1"/>
</dbReference>
<protein>
    <recommendedName>
        <fullName evidence="7">Xrn1 N-terminal domain-containing protein</fullName>
    </recommendedName>
</protein>
<evidence type="ECO:0000259" key="5">
    <source>
        <dbReference type="Pfam" id="PF17846"/>
    </source>
</evidence>
<dbReference type="Gene3D" id="3.40.50.12390">
    <property type="match status" value="1"/>
</dbReference>
<evidence type="ECO:0000259" key="4">
    <source>
        <dbReference type="Pfam" id="PF03159"/>
    </source>
</evidence>
<dbReference type="AlphaFoldDB" id="A0A6C0JHE1"/>
<dbReference type="GO" id="GO:0005634">
    <property type="term" value="C:nucleus"/>
    <property type="evidence" value="ECO:0007669"/>
    <property type="project" value="TreeGrafter"/>
</dbReference>
<evidence type="ECO:0008006" key="7">
    <source>
        <dbReference type="Google" id="ProtNLM"/>
    </source>
</evidence>
<keyword evidence="3" id="KW-0269">Exonuclease</keyword>
<dbReference type="InterPro" id="IPR027073">
    <property type="entry name" value="5_3_exoribonuclease"/>
</dbReference>
<dbReference type="Pfam" id="PF17846">
    <property type="entry name" value="XRN_M"/>
    <property type="match status" value="2"/>
</dbReference>
<sequence length="534" mass="63555">MGIPSYFKHVVTKYKEILIKLCDANIKTNNFYLDCNSFIYDALRNENLIEKSKNKSFLEKELINIVCKNIEGHIMLVNPTNKVYIAFDGVAPVAKLSQQRTRRCRTQFDKAILRNYNTPTSNNTIDWNTAAITPGTDFMKKLGDRVTKYFSNKRFNPLKIIVSSSYEPGEGEHKIYKLIRDDKKHQSQTTVIYGLDADLIMLTLNHLRFADKIYLFRETPHFIRSIDKSIDPNENYFLDMPSMANYLTKYLNDGSDIENESQKQRMFDYIFICFFLGNDFMPHFPALNIRTDGIDRLMSAYKYIVSKHGNLTTSDKINWRNVRKFIKYLAENEEKYIKKEHSIREKQARFAGRPRENENEFEARYMSMPLIDRRKELYINPREEGWQNRYYNITFGEIVRPEAKRDICINYLEGLEWTFKYYTKGCIDWRWKYNYSYPPLLEDLIHYVPYFDQSILDEKPEDPLDSLVQLSYVLPGNSLSLLPQKLHIKLMKENPEWYCNISDFSWEYCRYMWEAHPHLPDIDIDELVKIVEEI</sequence>
<keyword evidence="1" id="KW-0540">Nuclease</keyword>
<evidence type="ECO:0000256" key="3">
    <source>
        <dbReference type="ARBA" id="ARBA00022839"/>
    </source>
</evidence>
<organism evidence="6">
    <name type="scientific">viral metagenome</name>
    <dbReference type="NCBI Taxonomy" id="1070528"/>
    <lineage>
        <taxon>unclassified sequences</taxon>
        <taxon>metagenomes</taxon>
        <taxon>organismal metagenomes</taxon>
    </lineage>
</organism>
<dbReference type="EMBL" id="MN740371">
    <property type="protein sequence ID" value="QHU03188.1"/>
    <property type="molecule type" value="Genomic_DNA"/>
</dbReference>
<evidence type="ECO:0000313" key="6">
    <source>
        <dbReference type="EMBL" id="QHU03188.1"/>
    </source>
</evidence>
<reference evidence="6" key="1">
    <citation type="journal article" date="2020" name="Nature">
        <title>Giant virus diversity and host interactions through global metagenomics.</title>
        <authorList>
            <person name="Schulz F."/>
            <person name="Roux S."/>
            <person name="Paez-Espino D."/>
            <person name="Jungbluth S."/>
            <person name="Walsh D.A."/>
            <person name="Denef V.J."/>
            <person name="McMahon K.D."/>
            <person name="Konstantinidis K.T."/>
            <person name="Eloe-Fadrosh E.A."/>
            <person name="Kyrpides N.C."/>
            <person name="Woyke T."/>
        </authorList>
    </citation>
    <scope>NUCLEOTIDE SEQUENCE</scope>
    <source>
        <strain evidence="6">GVMAG-M-3300025890-48</strain>
    </source>
</reference>
<accession>A0A6C0JHE1</accession>
<dbReference type="PANTHER" id="PTHR12341:SF70">
    <property type="entry name" value="XRN1 N-TERMINAL DOMAIN-CONTAINING PROTEIN"/>
    <property type="match status" value="1"/>
</dbReference>
<feature type="domain" description="Xrn1 helical" evidence="5">
    <location>
        <begin position="383"/>
        <end position="532"/>
    </location>
</feature>
<evidence type="ECO:0000256" key="2">
    <source>
        <dbReference type="ARBA" id="ARBA00022801"/>
    </source>
</evidence>